<proteinExistence type="predicted"/>
<evidence type="ECO:0008006" key="2">
    <source>
        <dbReference type="Google" id="ProtNLM"/>
    </source>
</evidence>
<dbReference type="EMBL" id="MN739059">
    <property type="protein sequence ID" value="QHS86640.1"/>
    <property type="molecule type" value="Genomic_DNA"/>
</dbReference>
<accession>A0A6C0B3M7</accession>
<organism evidence="1">
    <name type="scientific">viral metagenome</name>
    <dbReference type="NCBI Taxonomy" id="1070528"/>
    <lineage>
        <taxon>unclassified sequences</taxon>
        <taxon>metagenomes</taxon>
        <taxon>organismal metagenomes</taxon>
    </lineage>
</organism>
<reference evidence="1" key="1">
    <citation type="journal article" date="2020" name="Nature">
        <title>Giant virus diversity and host interactions through global metagenomics.</title>
        <authorList>
            <person name="Schulz F."/>
            <person name="Roux S."/>
            <person name="Paez-Espino D."/>
            <person name="Jungbluth S."/>
            <person name="Walsh D.A."/>
            <person name="Denef V.J."/>
            <person name="McMahon K.D."/>
            <person name="Konstantinidis K.T."/>
            <person name="Eloe-Fadrosh E.A."/>
            <person name="Kyrpides N.C."/>
            <person name="Woyke T."/>
        </authorList>
    </citation>
    <scope>NUCLEOTIDE SEQUENCE</scope>
    <source>
        <strain evidence="1">GVMAG-M-3300009422-16</strain>
    </source>
</reference>
<name>A0A6C0B3M7_9ZZZZ</name>
<sequence>MNDNMIKIDITTGEKYHEYAKMVAETIFNIFKKKEPNLELNNLINLIPPFKKPLTIDNWFDAACKEDLEIFKVKDLKYILSVNCKKITGKKSDLINRVWNIYNPTSVITSKSKKRRNKKKKDVDSVSVEDSDDDEQQQLLCVLNNSINIYLKNNTLTKEHKQRYKRRYIIDNNWVFKEYPDRYEYLGILDNNKLVKTPIPDKIENYLLCA</sequence>
<dbReference type="InterPro" id="IPR036361">
    <property type="entry name" value="SAP_dom_sf"/>
</dbReference>
<protein>
    <recommendedName>
        <fullName evidence="2">SAP domain-containing protein</fullName>
    </recommendedName>
</protein>
<evidence type="ECO:0000313" key="1">
    <source>
        <dbReference type="EMBL" id="QHS86640.1"/>
    </source>
</evidence>
<dbReference type="SUPFAM" id="SSF68906">
    <property type="entry name" value="SAP domain"/>
    <property type="match status" value="1"/>
</dbReference>
<dbReference type="AlphaFoldDB" id="A0A6C0B3M7"/>